<reference evidence="2" key="1">
    <citation type="submission" date="2023-03" db="EMBL/GenBank/DDBJ databases">
        <title>Massive genome expansion in bonnet fungi (Mycena s.s.) driven by repeated elements and novel gene families across ecological guilds.</title>
        <authorList>
            <consortium name="Lawrence Berkeley National Laboratory"/>
            <person name="Harder C.B."/>
            <person name="Miyauchi S."/>
            <person name="Viragh M."/>
            <person name="Kuo A."/>
            <person name="Thoen E."/>
            <person name="Andreopoulos B."/>
            <person name="Lu D."/>
            <person name="Skrede I."/>
            <person name="Drula E."/>
            <person name="Henrissat B."/>
            <person name="Morin E."/>
            <person name="Kohler A."/>
            <person name="Barry K."/>
            <person name="LaButti K."/>
            <person name="Morin E."/>
            <person name="Salamov A."/>
            <person name="Lipzen A."/>
            <person name="Mereny Z."/>
            <person name="Hegedus B."/>
            <person name="Baldrian P."/>
            <person name="Stursova M."/>
            <person name="Weitz H."/>
            <person name="Taylor A."/>
            <person name="Grigoriev I.V."/>
            <person name="Nagy L.G."/>
            <person name="Martin F."/>
            <person name="Kauserud H."/>
        </authorList>
    </citation>
    <scope>NUCLEOTIDE SEQUENCE</scope>
    <source>
        <strain evidence="2">9144</strain>
    </source>
</reference>
<accession>A0AAD6YRY0</accession>
<protein>
    <submittedName>
        <fullName evidence="2">Uncharacterized protein</fullName>
    </submittedName>
</protein>
<name>A0AAD6YRY0_9AGAR</name>
<dbReference type="EMBL" id="JARJCW010000003">
    <property type="protein sequence ID" value="KAJ7227449.1"/>
    <property type="molecule type" value="Genomic_DNA"/>
</dbReference>
<evidence type="ECO:0000256" key="1">
    <source>
        <dbReference type="SAM" id="MobiDB-lite"/>
    </source>
</evidence>
<organism evidence="2 3">
    <name type="scientific">Mycena pura</name>
    <dbReference type="NCBI Taxonomy" id="153505"/>
    <lineage>
        <taxon>Eukaryota</taxon>
        <taxon>Fungi</taxon>
        <taxon>Dikarya</taxon>
        <taxon>Basidiomycota</taxon>
        <taxon>Agaricomycotina</taxon>
        <taxon>Agaricomycetes</taxon>
        <taxon>Agaricomycetidae</taxon>
        <taxon>Agaricales</taxon>
        <taxon>Marasmiineae</taxon>
        <taxon>Mycenaceae</taxon>
        <taxon>Mycena</taxon>
    </lineage>
</organism>
<sequence length="592" mass="64820">MEYYPEESNLMYGGRSVAAQRPAEMFGNATGFGIDRSHFTNVEGGMHIHPIVPNSLAPGSHLALLAWMWNISLKNVFLRAASASSNAGTETVGVTAPPQEVDDVYSENEMYCSQLLGRQRGYPLYVPGPQRNLPREYRTNGVAIGDVGMVTPEGIWDFFFNIFLPADDPINGNNVPNGFSPLEPYHPADVLHLDFEAGTYVCSSSVHGYHPEVNFEDFPGGDFHFNCRGPKGALLALPHGSHLEKLRNQEQMRQYAMENAESWYRYINRTRGRRMANGELYLITGCEKSRAGGMATFQHVSAGNDFNVVYKAFPDVNTMGIKYRFNRGTPAQTKTFAQSSPGRHIHGLNNTIFLHGFTISLGEGLWGNLFGRAGICQTLNSPFREPPSGYIPFGSQGSIFSYSLNFLTGGGGTAGKQNSASGGEEVTVSELSRTPKIVHPSRIINDLVLRKVPHTTLVITHDDDWRDIFQHDGNVLNTSDLIQHFFEIKEENGAAYLAAKSGSSPVSQNLNGNVMPDLPDIVTTQVARKLEALYAYEPASLASQARRPTPPRTNVIGESDIDDIASAATNSPSLSSENESDESSARLAQGYA</sequence>
<dbReference type="AlphaFoldDB" id="A0AAD6YRY0"/>
<dbReference type="Proteomes" id="UP001219525">
    <property type="component" value="Unassembled WGS sequence"/>
</dbReference>
<comment type="caution">
    <text evidence="2">The sequence shown here is derived from an EMBL/GenBank/DDBJ whole genome shotgun (WGS) entry which is preliminary data.</text>
</comment>
<proteinExistence type="predicted"/>
<keyword evidence="3" id="KW-1185">Reference proteome</keyword>
<evidence type="ECO:0000313" key="3">
    <source>
        <dbReference type="Proteomes" id="UP001219525"/>
    </source>
</evidence>
<evidence type="ECO:0000313" key="2">
    <source>
        <dbReference type="EMBL" id="KAJ7227449.1"/>
    </source>
</evidence>
<feature type="region of interest" description="Disordered" evidence="1">
    <location>
        <begin position="542"/>
        <end position="592"/>
    </location>
</feature>
<gene>
    <name evidence="2" type="ORF">GGX14DRAFT_629977</name>
</gene>